<keyword evidence="5" id="KW-1185">Reference proteome</keyword>
<dbReference type="InterPro" id="IPR002347">
    <property type="entry name" value="SDR_fam"/>
</dbReference>
<evidence type="ECO:0000256" key="2">
    <source>
        <dbReference type="ARBA" id="ARBA00023002"/>
    </source>
</evidence>
<proteinExistence type="inferred from homology"/>
<gene>
    <name evidence="4" type="ORF">ACFQ2Z_19735</name>
</gene>
<keyword evidence="2" id="KW-0560">Oxidoreductase</keyword>
<evidence type="ECO:0000256" key="3">
    <source>
        <dbReference type="RuleBase" id="RU000363"/>
    </source>
</evidence>
<dbReference type="PRINTS" id="PR00080">
    <property type="entry name" value="SDRFAMILY"/>
</dbReference>
<evidence type="ECO:0000313" key="5">
    <source>
        <dbReference type="Proteomes" id="UP001597211"/>
    </source>
</evidence>
<dbReference type="PANTHER" id="PTHR24320:SF148">
    <property type="entry name" value="NAD(P)-BINDING ROSSMANN-FOLD SUPERFAMILY PROTEIN"/>
    <property type="match status" value="1"/>
</dbReference>
<protein>
    <submittedName>
        <fullName evidence="4">SDR family NAD(P)-dependent oxidoreductase</fullName>
    </submittedName>
</protein>
<sequence length="282" mass="31704">MRTNRGNIALITGASAGIGLELTRILLNEGWQVIGLNRSDWPADDRKLQSAAQAGRLRTYRTSDLSDFASLRQAVEQIKANEERIDVLFNNAGRSFPELEYSKQGRELHYEVMTVVPYILMMELKPLLNRGRLKTVINTSSAVLTRVKSFDPDRLARPTSFRRLFGPYAASKLALSLWTETVAPQLADEGIEIRSVDPGSNNTLRKGKRSGLPIWLKPVMKLFFSPPTHGAGLLYTGALGKYRGQTGVFLIKGRPAEIKFREHAQTVLNQVRTVYETEYLRQ</sequence>
<dbReference type="Proteomes" id="UP001597211">
    <property type="component" value="Unassembled WGS sequence"/>
</dbReference>
<dbReference type="RefSeq" id="WP_240270693.1">
    <property type="nucleotide sequence ID" value="NZ_JAKSXN010000053.1"/>
</dbReference>
<organism evidence="4 5">
    <name type="scientific">Paenibacillus timonensis</name>
    <dbReference type="NCBI Taxonomy" id="225915"/>
    <lineage>
        <taxon>Bacteria</taxon>
        <taxon>Bacillati</taxon>
        <taxon>Bacillota</taxon>
        <taxon>Bacilli</taxon>
        <taxon>Bacillales</taxon>
        <taxon>Paenibacillaceae</taxon>
        <taxon>Paenibacillus</taxon>
    </lineage>
</organism>
<dbReference type="PROSITE" id="PS00061">
    <property type="entry name" value="ADH_SHORT"/>
    <property type="match status" value="1"/>
</dbReference>
<dbReference type="Pfam" id="PF00106">
    <property type="entry name" value="adh_short"/>
    <property type="match status" value="1"/>
</dbReference>
<dbReference type="InterPro" id="IPR020904">
    <property type="entry name" value="Sc_DH/Rdtase_CS"/>
</dbReference>
<reference evidence="5" key="1">
    <citation type="journal article" date="2019" name="Int. J. Syst. Evol. Microbiol.">
        <title>The Global Catalogue of Microorganisms (GCM) 10K type strain sequencing project: providing services to taxonomists for standard genome sequencing and annotation.</title>
        <authorList>
            <consortium name="The Broad Institute Genomics Platform"/>
            <consortium name="The Broad Institute Genome Sequencing Center for Infectious Disease"/>
            <person name="Wu L."/>
            <person name="Ma J."/>
        </authorList>
    </citation>
    <scope>NUCLEOTIDE SEQUENCE [LARGE SCALE GENOMIC DNA]</scope>
    <source>
        <strain evidence="5">CCUG 48216</strain>
    </source>
</reference>
<accession>A0ABW3SFL3</accession>
<comment type="similarity">
    <text evidence="1 3">Belongs to the short-chain dehydrogenases/reductases (SDR) family.</text>
</comment>
<dbReference type="InterPro" id="IPR036291">
    <property type="entry name" value="NAD(P)-bd_dom_sf"/>
</dbReference>
<evidence type="ECO:0000256" key="1">
    <source>
        <dbReference type="ARBA" id="ARBA00006484"/>
    </source>
</evidence>
<dbReference type="PRINTS" id="PR00081">
    <property type="entry name" value="GDHRDH"/>
</dbReference>
<dbReference type="EMBL" id="JBHTKZ010000050">
    <property type="protein sequence ID" value="MFD1183579.1"/>
    <property type="molecule type" value="Genomic_DNA"/>
</dbReference>
<comment type="caution">
    <text evidence="4">The sequence shown here is derived from an EMBL/GenBank/DDBJ whole genome shotgun (WGS) entry which is preliminary data.</text>
</comment>
<dbReference type="SUPFAM" id="SSF51735">
    <property type="entry name" value="NAD(P)-binding Rossmann-fold domains"/>
    <property type="match status" value="1"/>
</dbReference>
<name>A0ABW3SFL3_9BACL</name>
<dbReference type="Gene3D" id="3.40.50.720">
    <property type="entry name" value="NAD(P)-binding Rossmann-like Domain"/>
    <property type="match status" value="1"/>
</dbReference>
<evidence type="ECO:0000313" key="4">
    <source>
        <dbReference type="EMBL" id="MFD1183579.1"/>
    </source>
</evidence>
<dbReference type="PANTHER" id="PTHR24320">
    <property type="entry name" value="RETINOL DEHYDROGENASE"/>
    <property type="match status" value="1"/>
</dbReference>